<dbReference type="Proteomes" id="UP000054926">
    <property type="component" value="Unassembled WGS sequence"/>
</dbReference>
<reference evidence="2 3" key="1">
    <citation type="submission" date="2015-11" db="EMBL/GenBank/DDBJ databases">
        <title>Genomic analysis of 38 Legionella species identifies large and diverse effector repertoires.</title>
        <authorList>
            <person name="Burstein D."/>
            <person name="Amaro F."/>
            <person name="Zusman T."/>
            <person name="Lifshitz Z."/>
            <person name="Cohen O."/>
            <person name="Gilbert J.A."/>
            <person name="Pupko T."/>
            <person name="Shuman H.A."/>
            <person name="Segal G."/>
        </authorList>
    </citation>
    <scope>NUCLEOTIDE SEQUENCE [LARGE SCALE GENOMIC DNA]</scope>
    <source>
        <strain evidence="2 3">IMVS3376</strain>
    </source>
</reference>
<feature type="domain" description="TfoX N-terminal" evidence="1">
    <location>
        <begin position="14"/>
        <end position="95"/>
    </location>
</feature>
<dbReference type="Gene3D" id="3.30.1460.30">
    <property type="entry name" value="YgaC/TfoX-N like chaperone"/>
    <property type="match status" value="1"/>
</dbReference>
<protein>
    <recommendedName>
        <fullName evidence="1">TfoX N-terminal domain-containing protein</fullName>
    </recommendedName>
</protein>
<evidence type="ECO:0000313" key="2">
    <source>
        <dbReference type="EMBL" id="KTD67401.1"/>
    </source>
</evidence>
<comment type="caution">
    <text evidence="2">The sequence shown here is derived from an EMBL/GenBank/DDBJ whole genome shotgun (WGS) entry which is preliminary data.</text>
</comment>
<proteinExistence type="predicted"/>
<gene>
    <name evidence="2" type="ORF">Lste_3607</name>
</gene>
<evidence type="ECO:0000259" key="1">
    <source>
        <dbReference type="Pfam" id="PF04993"/>
    </source>
</evidence>
<dbReference type="OrthoDB" id="8687154at2"/>
<dbReference type="RefSeq" id="WP_058512390.1">
    <property type="nucleotide sequence ID" value="NZ_DAIOMV010000001.1"/>
</dbReference>
<accession>A0A0W0ZEC4</accession>
<dbReference type="Pfam" id="PF04993">
    <property type="entry name" value="TfoX_N"/>
    <property type="match status" value="1"/>
</dbReference>
<name>A0A0W0ZEC4_9GAMM</name>
<dbReference type="PATRIC" id="fig|947033.5.peg.3833"/>
<dbReference type="InterPro" id="IPR007076">
    <property type="entry name" value="TfoX_N"/>
</dbReference>
<evidence type="ECO:0000313" key="3">
    <source>
        <dbReference type="Proteomes" id="UP000054926"/>
    </source>
</evidence>
<sequence length="110" mass="12482">MASKQSTVDFIIDQTATAGIVYAKKMFGEYAIYCDNKVIALVCDDQLFVKPTHAGKTFINNYIEGIPYPGAKPYLFISAELWDENEWLTHLFQITASEVPMPKKKKTIKK</sequence>
<dbReference type="AlphaFoldDB" id="A0A0W0ZEC4"/>
<keyword evidence="3" id="KW-1185">Reference proteome</keyword>
<dbReference type="SUPFAM" id="SSF159894">
    <property type="entry name" value="YgaC/TfoX-N like"/>
    <property type="match status" value="1"/>
</dbReference>
<dbReference type="EMBL" id="LNYY01000021">
    <property type="protein sequence ID" value="KTD67401.1"/>
    <property type="molecule type" value="Genomic_DNA"/>
</dbReference>
<organism evidence="2 3">
    <name type="scientific">Legionella steelei</name>
    <dbReference type="NCBI Taxonomy" id="947033"/>
    <lineage>
        <taxon>Bacteria</taxon>
        <taxon>Pseudomonadati</taxon>
        <taxon>Pseudomonadota</taxon>
        <taxon>Gammaproteobacteria</taxon>
        <taxon>Legionellales</taxon>
        <taxon>Legionellaceae</taxon>
        <taxon>Legionella</taxon>
    </lineage>
</organism>
<dbReference type="STRING" id="947033.Lste_3607"/>